<dbReference type="Ensembl" id="ENSXETT00000122305">
    <property type="protein sequence ID" value="ENSXETP00000110697"/>
    <property type="gene ID" value="ENSXETG00000025892"/>
</dbReference>
<evidence type="ECO:0000313" key="6">
    <source>
        <dbReference type="Ensembl" id="ENSXETP00000110697"/>
    </source>
</evidence>
<dbReference type="FunFam" id="3.30.497.10:FF:000001">
    <property type="entry name" value="Serine protease inhibitor"/>
    <property type="match status" value="1"/>
</dbReference>
<dbReference type="InterPro" id="IPR000215">
    <property type="entry name" value="Serpin_fam"/>
</dbReference>
<evidence type="ECO:0000256" key="3">
    <source>
        <dbReference type="ARBA" id="ARBA00023180"/>
    </source>
</evidence>
<protein>
    <submittedName>
        <fullName evidence="6">Serine (or cysteine) proteinase inhibitor, clade A, member 3K</fullName>
    </submittedName>
</protein>
<gene>
    <name evidence="6" type="primary">serpina3k</name>
</gene>
<proteinExistence type="inferred from homology"/>
<dbReference type="InterPro" id="IPR042178">
    <property type="entry name" value="Serpin_sf_1"/>
</dbReference>
<dbReference type="FunFam" id="2.10.310.10:FF:000001">
    <property type="entry name" value="Serpin family A member 1"/>
    <property type="match status" value="1"/>
</dbReference>
<dbReference type="Pfam" id="PF00079">
    <property type="entry name" value="Serpin"/>
    <property type="match status" value="1"/>
</dbReference>
<name>A0A803JRS5_XENTR</name>
<dbReference type="Gene3D" id="2.30.39.10">
    <property type="entry name" value="Alpha-1-antitrypsin, domain 1"/>
    <property type="match status" value="1"/>
</dbReference>
<dbReference type="Bgee" id="ENSXETG00000025892">
    <property type="expression patterns" value="Expressed in liver and 3 other cell types or tissues"/>
</dbReference>
<dbReference type="InterPro" id="IPR036186">
    <property type="entry name" value="Serpin_sf"/>
</dbReference>
<accession>A0A803JRS5</accession>
<evidence type="ECO:0000256" key="2">
    <source>
        <dbReference type="ARBA" id="ARBA00022729"/>
    </source>
</evidence>
<keyword evidence="2" id="KW-0732">Signal</keyword>
<dbReference type="GeneTree" id="ENSGT00940000164621"/>
<dbReference type="SUPFAM" id="SSF56574">
    <property type="entry name" value="Serpins"/>
    <property type="match status" value="1"/>
</dbReference>
<dbReference type="AlphaFoldDB" id="A0A803JRS5"/>
<evidence type="ECO:0000259" key="5">
    <source>
        <dbReference type="SMART" id="SM00093"/>
    </source>
</evidence>
<dbReference type="GO" id="GO:0004867">
    <property type="term" value="F:serine-type endopeptidase inhibitor activity"/>
    <property type="evidence" value="ECO:0007669"/>
    <property type="project" value="InterPro"/>
</dbReference>
<dbReference type="InParanoid" id="A0A803JRS5"/>
<dbReference type="FunFam" id="2.30.39.10:FF:000003">
    <property type="entry name" value="alpha-1-antitrypsin isoform X1"/>
    <property type="match status" value="1"/>
</dbReference>
<dbReference type="GO" id="GO:0005615">
    <property type="term" value="C:extracellular space"/>
    <property type="evidence" value="ECO:0007669"/>
    <property type="project" value="InterPro"/>
</dbReference>
<evidence type="ECO:0000256" key="4">
    <source>
        <dbReference type="RuleBase" id="RU000411"/>
    </source>
</evidence>
<dbReference type="PANTHER" id="PTHR11461:SF388">
    <property type="entry name" value="SERINE (OR CYSTEINE) PEPTIDASE INHIBITOR, CLADE A, MEMBER 3M PRECURSOR"/>
    <property type="match status" value="1"/>
</dbReference>
<dbReference type="Gene3D" id="2.10.310.10">
    <property type="entry name" value="Serpins superfamily"/>
    <property type="match status" value="1"/>
</dbReference>
<organism evidence="6">
    <name type="scientific">Xenopus tropicalis</name>
    <name type="common">Western clawed frog</name>
    <name type="synonym">Silurana tropicalis</name>
    <dbReference type="NCBI Taxonomy" id="8364"/>
    <lineage>
        <taxon>Eukaryota</taxon>
        <taxon>Metazoa</taxon>
        <taxon>Chordata</taxon>
        <taxon>Craniata</taxon>
        <taxon>Vertebrata</taxon>
        <taxon>Euteleostomi</taxon>
        <taxon>Amphibia</taxon>
        <taxon>Batrachia</taxon>
        <taxon>Anura</taxon>
        <taxon>Pipoidea</taxon>
        <taxon>Pipidae</taxon>
        <taxon>Xenopodinae</taxon>
        <taxon>Xenopus</taxon>
        <taxon>Silurana</taxon>
    </lineage>
</organism>
<dbReference type="InterPro" id="IPR023796">
    <property type="entry name" value="Serpin_dom"/>
</dbReference>
<reference evidence="6" key="2">
    <citation type="submission" date="2021-03" db="UniProtKB">
        <authorList>
            <consortium name="Ensembl"/>
        </authorList>
    </citation>
    <scope>IDENTIFICATION</scope>
</reference>
<dbReference type="PANTHER" id="PTHR11461">
    <property type="entry name" value="SERINE PROTEASE INHIBITOR, SERPIN"/>
    <property type="match status" value="1"/>
</dbReference>
<dbReference type="InterPro" id="IPR042185">
    <property type="entry name" value="Serpin_sf_2"/>
</dbReference>
<sequence>MNNKAPAAVEELLQVTLQQLQHPNISVLSFPLLSEVAQKRYLYILKEEMKGICLVLLIAVIVESDNHDDGISEDNKELSEEELKEILAQLNMHFAVNIYKQVASSALKEKNSEPKNIFFSPVSISTSLAMLALGAKAETRHQILNSLAPKETPIQEVKIHNAFKHLLQTLNKPKKDLKITVGNAAFVEEELKFLKSFAHEAERYYQADVFSTNFKNPKDAEIQINNYVNNQTNGKIKELVRGPSMDTKLLLVNYILFKGEWESPFSPDFTRLSVFSIDNRTKVEVKMMSRMGRFDIFLDNELPCTVLKLPYIDDALMLLIMPELGKIQEVEAALSKDTILRWRNSTSKKFLRLYMPKFSISSSLKLKEILSDVGMSNIFSDQADFSGIVEDGKLTLSKVIHKAVLDVDEKGTEAAAVTAVNVIRYSLLKSQKVDRPFLVVICSKQTDTILFMGRIVNPTEK</sequence>
<reference evidence="6" key="1">
    <citation type="journal article" date="2010" name="Science">
        <title>The genome of the Western clawed frog Xenopus tropicalis.</title>
        <authorList>
            <person name="Hellsten U."/>
            <person name="Harland R.M."/>
            <person name="Gilchrist M.J."/>
            <person name="Hendrix D."/>
            <person name="Jurka J."/>
            <person name="Kapitonov V."/>
            <person name="Ovcharenko I."/>
            <person name="Putnam N.H."/>
            <person name="Shu S."/>
            <person name="Taher L."/>
            <person name="Blitz I.L."/>
            <person name="Blumberg B."/>
            <person name="Dichmann D.S."/>
            <person name="Dubchak I."/>
            <person name="Amaya E."/>
            <person name="Detter J.C."/>
            <person name="Fletcher R."/>
            <person name="Gerhard D.S."/>
            <person name="Goodstein D."/>
            <person name="Graves T."/>
            <person name="Grigoriev I.V."/>
            <person name="Grimwood J."/>
            <person name="Kawashima T."/>
            <person name="Lindquist E."/>
            <person name="Lucas S.M."/>
            <person name="Mead P.E."/>
            <person name="Mitros T."/>
            <person name="Ogino H."/>
            <person name="Ohta Y."/>
            <person name="Poliakov A.V."/>
            <person name="Pollet N."/>
            <person name="Robert J."/>
            <person name="Salamov A."/>
            <person name="Sater A.K."/>
            <person name="Schmutz J."/>
            <person name="Terry A."/>
            <person name="Vize P.D."/>
            <person name="Warren W.C."/>
            <person name="Wells D."/>
            <person name="Wills A."/>
            <person name="Wilson R.K."/>
            <person name="Zimmerman L.B."/>
            <person name="Zorn A.M."/>
            <person name="Grainger R."/>
            <person name="Grammer T."/>
            <person name="Khokha M.K."/>
            <person name="Richardson P.M."/>
            <person name="Rokhsar D.S."/>
        </authorList>
    </citation>
    <scope>NUCLEOTIDE SEQUENCE [LARGE SCALE GENOMIC DNA]</scope>
    <source>
        <strain evidence="6">Nigerian</strain>
    </source>
</reference>
<keyword evidence="3" id="KW-0325">Glycoprotein</keyword>
<dbReference type="SMART" id="SM00093">
    <property type="entry name" value="SERPIN"/>
    <property type="match status" value="1"/>
</dbReference>
<dbReference type="Xenbase" id="XB-GENE-6453500">
    <property type="gene designation" value="serpina3k"/>
</dbReference>
<evidence type="ECO:0000256" key="1">
    <source>
        <dbReference type="ARBA" id="ARBA00009500"/>
    </source>
</evidence>
<dbReference type="FunCoup" id="A0A803JRS5">
    <property type="interactions" value="300"/>
</dbReference>
<comment type="similarity">
    <text evidence="1 4">Belongs to the serpin family.</text>
</comment>
<dbReference type="Gene3D" id="3.30.497.10">
    <property type="entry name" value="Antithrombin, subunit I, domain 2"/>
    <property type="match status" value="1"/>
</dbReference>
<feature type="domain" description="Serpin" evidence="5">
    <location>
        <begin position="96"/>
        <end position="458"/>
    </location>
</feature>
<dbReference type="CDD" id="cd19957">
    <property type="entry name" value="serpinA"/>
    <property type="match status" value="1"/>
</dbReference>